<keyword evidence="3" id="KW-0862">Zinc</keyword>
<dbReference type="Pfam" id="PF01753">
    <property type="entry name" value="zf-MYND"/>
    <property type="match status" value="1"/>
</dbReference>
<dbReference type="InterPro" id="IPR002893">
    <property type="entry name" value="Znf_MYND"/>
</dbReference>
<evidence type="ECO:0000313" key="6">
    <source>
        <dbReference type="EMBL" id="POY73466.1"/>
    </source>
</evidence>
<sequence>MSTVTAQTCALCEAKATLKCSACRDVWYCSAKCQKTAPLSEAEMALLFQNKNVPMPPTHQASFMDMRGRSDSDWPRRAHHYEAIDVQLVVAVVDRMFSSVREQSIMMARLNIKALSDLSANGLPATVSSTAAWYDMAAFLAPAGRAFYAANPRMHTAVTDEDPTFETVLNGYLRALLALSVVTWNAILTSSRVSSLEDSEWYPLLQLHHERVEKELVAATVQSSVKDTLRQANRGRWPIAPRAPGSPPALHP</sequence>
<dbReference type="AlphaFoldDB" id="A0A2S5B9L6"/>
<organism evidence="6 7">
    <name type="scientific">Rhodotorula taiwanensis</name>
    <dbReference type="NCBI Taxonomy" id="741276"/>
    <lineage>
        <taxon>Eukaryota</taxon>
        <taxon>Fungi</taxon>
        <taxon>Dikarya</taxon>
        <taxon>Basidiomycota</taxon>
        <taxon>Pucciniomycotina</taxon>
        <taxon>Microbotryomycetes</taxon>
        <taxon>Sporidiobolales</taxon>
        <taxon>Sporidiobolaceae</taxon>
        <taxon>Rhodotorula</taxon>
    </lineage>
</organism>
<evidence type="ECO:0000256" key="3">
    <source>
        <dbReference type="ARBA" id="ARBA00022833"/>
    </source>
</evidence>
<dbReference type="OrthoDB" id="4851849at2759"/>
<feature type="region of interest" description="Disordered" evidence="4">
    <location>
        <begin position="233"/>
        <end position="252"/>
    </location>
</feature>
<feature type="domain" description="MYND-type" evidence="5">
    <location>
        <begin position="9"/>
        <end position="36"/>
    </location>
</feature>
<dbReference type="Proteomes" id="UP000237144">
    <property type="component" value="Unassembled WGS sequence"/>
</dbReference>
<dbReference type="SUPFAM" id="SSF144232">
    <property type="entry name" value="HIT/MYND zinc finger-like"/>
    <property type="match status" value="1"/>
</dbReference>
<dbReference type="Gene3D" id="6.10.140.2220">
    <property type="match status" value="1"/>
</dbReference>
<gene>
    <name evidence="6" type="ORF">BMF94_3403</name>
</gene>
<comment type="caution">
    <text evidence="6">The sequence shown here is derived from an EMBL/GenBank/DDBJ whole genome shotgun (WGS) entry which is preliminary data.</text>
</comment>
<keyword evidence="7" id="KW-1185">Reference proteome</keyword>
<protein>
    <recommendedName>
        <fullName evidence="5">MYND-type domain-containing protein</fullName>
    </recommendedName>
</protein>
<evidence type="ECO:0000256" key="1">
    <source>
        <dbReference type="ARBA" id="ARBA00022723"/>
    </source>
</evidence>
<dbReference type="EMBL" id="PJQD01000036">
    <property type="protein sequence ID" value="POY73466.1"/>
    <property type="molecule type" value="Genomic_DNA"/>
</dbReference>
<proteinExistence type="predicted"/>
<dbReference type="GO" id="GO:0008270">
    <property type="term" value="F:zinc ion binding"/>
    <property type="evidence" value="ECO:0007669"/>
    <property type="project" value="UniProtKB-KW"/>
</dbReference>
<evidence type="ECO:0000256" key="4">
    <source>
        <dbReference type="SAM" id="MobiDB-lite"/>
    </source>
</evidence>
<reference evidence="6 7" key="1">
    <citation type="journal article" date="2018" name="Front. Microbiol.">
        <title>Prospects for Fungal Bioremediation of Acidic Radioactive Waste Sites: Characterization and Genome Sequence of Rhodotorula taiwanensis MD1149.</title>
        <authorList>
            <person name="Tkavc R."/>
            <person name="Matrosova V.Y."/>
            <person name="Grichenko O.E."/>
            <person name="Gostincar C."/>
            <person name="Volpe R.P."/>
            <person name="Klimenkova P."/>
            <person name="Gaidamakova E.K."/>
            <person name="Zhou C.E."/>
            <person name="Stewart B.J."/>
            <person name="Lyman M.G."/>
            <person name="Malfatti S.A."/>
            <person name="Rubinfeld B."/>
            <person name="Courtot M."/>
            <person name="Singh J."/>
            <person name="Dalgard C.L."/>
            <person name="Hamilton T."/>
            <person name="Frey K.G."/>
            <person name="Gunde-Cimerman N."/>
            <person name="Dugan L."/>
            <person name="Daly M.J."/>
        </authorList>
    </citation>
    <scope>NUCLEOTIDE SEQUENCE [LARGE SCALE GENOMIC DNA]</scope>
    <source>
        <strain evidence="6 7">MD1149</strain>
    </source>
</reference>
<accession>A0A2S5B9L6</accession>
<evidence type="ECO:0000256" key="2">
    <source>
        <dbReference type="ARBA" id="ARBA00022771"/>
    </source>
</evidence>
<keyword evidence="1" id="KW-0479">Metal-binding</keyword>
<name>A0A2S5B9L6_9BASI</name>
<keyword evidence="2" id="KW-0863">Zinc-finger</keyword>
<evidence type="ECO:0000313" key="7">
    <source>
        <dbReference type="Proteomes" id="UP000237144"/>
    </source>
</evidence>
<evidence type="ECO:0000259" key="5">
    <source>
        <dbReference type="Pfam" id="PF01753"/>
    </source>
</evidence>